<dbReference type="EMBL" id="JAIWOZ010000002">
    <property type="protein sequence ID" value="KAH6609197.1"/>
    <property type="molecule type" value="Genomic_DNA"/>
</dbReference>
<feature type="region of interest" description="Disordered" evidence="1">
    <location>
        <begin position="216"/>
        <end position="235"/>
    </location>
</feature>
<sequence length="422" mass="45936">MSFSRNRQLSRPVVEPIETGNANLPYASCGFTRRQLSPMAGAIPARISSLDSVASSLDRTRHEAPSSKKQALAKLRIPETTSEVAGLTTPLGTLWTISRQPHPTPVSAISPRTRLLPFVTEARSTRGQAAPAEAGDAVLPGSPETLRLSLSVSISASRRPPNSSYGSAARRKRLEQIQRLRLELWEQGAGKFGRFEEADVFVKPLPLRRARREIRSWSEDPGTSSSSPASPAPSAAPRRLFVRAIIRSKTHTPIGLKREFDLDALRATIPDPLPSPRSPNFSREALLSNLEQSGGEQSAPSSAASTLTDASDDEGDDGNERVGDDGDAAKAEKAITSPPIKWRRFSSETIAVPMHIQYARAQLPALAAIMMSDTVRRGDTIELALPHPRAWPETVAYVYTGEEELLTKHARENILYLGGKIH</sequence>
<evidence type="ECO:0000313" key="2">
    <source>
        <dbReference type="EMBL" id="KAH6609197.1"/>
    </source>
</evidence>
<evidence type="ECO:0000256" key="1">
    <source>
        <dbReference type="SAM" id="MobiDB-lite"/>
    </source>
</evidence>
<reference evidence="2" key="1">
    <citation type="submission" date="2021-08" db="EMBL/GenBank/DDBJ databases">
        <title>Chromosome-Level Trichoderma cornu-damae using Hi-C Data.</title>
        <authorList>
            <person name="Kim C.S."/>
        </authorList>
    </citation>
    <scope>NUCLEOTIDE SEQUENCE</scope>
    <source>
        <strain evidence="2">KA19-0412C</strain>
    </source>
</reference>
<feature type="compositionally biased region" description="Low complexity" evidence="1">
    <location>
        <begin position="298"/>
        <end position="309"/>
    </location>
</feature>
<feature type="region of interest" description="Disordered" evidence="1">
    <location>
        <begin position="290"/>
        <end position="333"/>
    </location>
</feature>
<dbReference type="AlphaFoldDB" id="A0A9P8QV36"/>
<name>A0A9P8QV36_9HYPO</name>
<gene>
    <name evidence="2" type="ORF">Trco_002543</name>
</gene>
<evidence type="ECO:0000313" key="3">
    <source>
        <dbReference type="Proteomes" id="UP000827724"/>
    </source>
</evidence>
<protein>
    <submittedName>
        <fullName evidence="2">Uncharacterized protein</fullName>
    </submittedName>
</protein>
<dbReference type="Proteomes" id="UP000827724">
    <property type="component" value="Unassembled WGS sequence"/>
</dbReference>
<organism evidence="2 3">
    <name type="scientific">Trichoderma cornu-damae</name>
    <dbReference type="NCBI Taxonomy" id="654480"/>
    <lineage>
        <taxon>Eukaryota</taxon>
        <taxon>Fungi</taxon>
        <taxon>Dikarya</taxon>
        <taxon>Ascomycota</taxon>
        <taxon>Pezizomycotina</taxon>
        <taxon>Sordariomycetes</taxon>
        <taxon>Hypocreomycetidae</taxon>
        <taxon>Hypocreales</taxon>
        <taxon>Hypocreaceae</taxon>
        <taxon>Trichoderma</taxon>
    </lineage>
</organism>
<accession>A0A9P8QV36</accession>
<comment type="caution">
    <text evidence="2">The sequence shown here is derived from an EMBL/GenBank/DDBJ whole genome shotgun (WGS) entry which is preliminary data.</text>
</comment>
<keyword evidence="3" id="KW-1185">Reference proteome</keyword>
<feature type="compositionally biased region" description="Basic and acidic residues" evidence="1">
    <location>
        <begin position="318"/>
        <end position="333"/>
    </location>
</feature>
<dbReference type="OrthoDB" id="3492129at2759"/>
<feature type="compositionally biased region" description="Low complexity" evidence="1">
    <location>
        <begin position="224"/>
        <end position="235"/>
    </location>
</feature>
<proteinExistence type="predicted"/>